<comment type="subcellular location">
    <subcellularLocation>
        <location evidence="7">Cell outer membrane</location>
    </subcellularLocation>
    <subcellularLocation>
        <location evidence="1">Membrane</location>
    </subcellularLocation>
</comment>
<dbReference type="InterPro" id="IPR004846">
    <property type="entry name" value="T2SS/T3SS_dom"/>
</dbReference>
<dbReference type="PANTHER" id="PTHR30332">
    <property type="entry name" value="PROBABLE GENERAL SECRETION PATHWAY PROTEIN D"/>
    <property type="match status" value="1"/>
</dbReference>
<evidence type="ECO:0000313" key="9">
    <source>
        <dbReference type="EMBL" id="GGB92570.1"/>
    </source>
</evidence>
<organism evidence="9 10">
    <name type="scientific">Pseudoduganella buxea</name>
    <dbReference type="NCBI Taxonomy" id="1949069"/>
    <lineage>
        <taxon>Bacteria</taxon>
        <taxon>Pseudomonadati</taxon>
        <taxon>Pseudomonadota</taxon>
        <taxon>Betaproteobacteria</taxon>
        <taxon>Burkholderiales</taxon>
        <taxon>Oxalobacteraceae</taxon>
        <taxon>Telluria group</taxon>
        <taxon>Pseudoduganella</taxon>
    </lineage>
</organism>
<dbReference type="PRINTS" id="PR00811">
    <property type="entry name" value="BCTERIALGSPD"/>
</dbReference>
<dbReference type="PROSITE" id="PS51257">
    <property type="entry name" value="PROKAR_LIPOPROTEIN"/>
    <property type="match status" value="1"/>
</dbReference>
<evidence type="ECO:0000259" key="8">
    <source>
        <dbReference type="SMART" id="SM00965"/>
    </source>
</evidence>
<evidence type="ECO:0000256" key="5">
    <source>
        <dbReference type="ARBA" id="ARBA00023237"/>
    </source>
</evidence>
<dbReference type="Pfam" id="PF00263">
    <property type="entry name" value="Secretin"/>
    <property type="match status" value="1"/>
</dbReference>
<evidence type="ECO:0000256" key="1">
    <source>
        <dbReference type="ARBA" id="ARBA00004370"/>
    </source>
</evidence>
<dbReference type="InterPro" id="IPR038591">
    <property type="entry name" value="NolW-like_sf"/>
</dbReference>
<dbReference type="PANTHER" id="PTHR30332:SF17">
    <property type="entry name" value="TYPE IV PILIATION SYSTEM PROTEIN DR_0774-RELATED"/>
    <property type="match status" value="1"/>
</dbReference>
<keyword evidence="10" id="KW-1185">Reference proteome</keyword>
<evidence type="ECO:0000256" key="6">
    <source>
        <dbReference type="RuleBase" id="RU004003"/>
    </source>
</evidence>
<proteinExistence type="inferred from homology"/>
<sequence>MQGRWKNGALGLAVLWAVCGCAGQALHRSGMERMAAGDMEAGLASLAQAVQAAPRDAALRKDYQLAKLGATGTLLQSAQQKQAQGDFAGAEVELRRLQALDPANGAAAQALQNLRRAAQTDATVAEARKAHDRGDTGQAGALLVQALADDPRHLAALELQRLVEQPRARAQFADVTLRESHPQPVNLDFRDAGVRQVLEALSHTTDINFIFDKDVPADVRTTVILRNANIDEAVSLILRNSQLRSKVLNRNTVQIYPDTPEKRRENQELVVRAFYLQDAGAVQIQTVLKSLLKLKDIVIDERLNLVTVRDTPEAVRLAERLVALHDLAEPEVMLELEVLEVQRDDLLKLGVQWPNQFTVVPLASGGVNLTLDELKRLNSTRLGVAFNNPSVNLRQDASLTNLLANPRIRVHNREKANILIGDKVPVITTTSNATGFVAENVQYLDVGLKLAAEPVIHPSSDVSIRLNLEVSSIASQVSTPNGTVAYQVGTRNASTFLRLRDGETQVLAGLISDQDRRSASGVPGLSRLPLLGRLFTAPTDSATKTEIVLSITPRVVRPPARAAAQPVEFWSGTESSLDVKPLRLGEPAQGSAVAASPAAPPAAVPVAPQFVWSGPNQVKPGDEFTLSLRAIAPLPAGALGLDVAGLELLDARGGSDAGPNTVTFEQGTRTAGVNLTAPVNGQLLSLTLRAPAAAAGQASVRLAGPAAPASPYLITVQP</sequence>
<dbReference type="Pfam" id="PF03958">
    <property type="entry name" value="Secretin_N"/>
    <property type="match status" value="1"/>
</dbReference>
<comment type="caution">
    <text evidence="9">The sequence shown here is derived from an EMBL/GenBank/DDBJ whole genome shotgun (WGS) entry which is preliminary data.</text>
</comment>
<evidence type="ECO:0000256" key="7">
    <source>
        <dbReference type="RuleBase" id="RU004004"/>
    </source>
</evidence>
<accession>A0ABQ1KB79</accession>
<name>A0ABQ1KB79_9BURK</name>
<dbReference type="InterPro" id="IPR005644">
    <property type="entry name" value="NolW-like"/>
</dbReference>
<dbReference type="Gene3D" id="1.25.40.10">
    <property type="entry name" value="Tetratricopeptide repeat domain"/>
    <property type="match status" value="1"/>
</dbReference>
<dbReference type="InterPro" id="IPR001775">
    <property type="entry name" value="GspD/PilQ"/>
</dbReference>
<dbReference type="EMBL" id="BMKG01000004">
    <property type="protein sequence ID" value="GGB92570.1"/>
    <property type="molecule type" value="Genomic_DNA"/>
</dbReference>
<dbReference type="Gene3D" id="3.30.1370.120">
    <property type="match status" value="1"/>
</dbReference>
<dbReference type="InterPro" id="IPR011990">
    <property type="entry name" value="TPR-like_helical_dom_sf"/>
</dbReference>
<keyword evidence="2 7" id="KW-0813">Transport</keyword>
<keyword evidence="4" id="KW-0472">Membrane</keyword>
<dbReference type="SMART" id="SM00965">
    <property type="entry name" value="STN"/>
    <property type="match status" value="1"/>
</dbReference>
<keyword evidence="3" id="KW-0732">Signal</keyword>
<protein>
    <recommendedName>
        <fullName evidence="8">Secretin/TonB short N-terminal domain-containing protein</fullName>
    </recommendedName>
</protein>
<dbReference type="InterPro" id="IPR011662">
    <property type="entry name" value="Secretin/TonB_short_N"/>
</dbReference>
<dbReference type="Proteomes" id="UP000622638">
    <property type="component" value="Unassembled WGS sequence"/>
</dbReference>
<feature type="domain" description="Secretin/TonB short N-terminal" evidence="8">
    <location>
        <begin position="207"/>
        <end position="258"/>
    </location>
</feature>
<comment type="similarity">
    <text evidence="6">Belongs to the bacterial secretin family.</text>
</comment>
<evidence type="ECO:0000256" key="4">
    <source>
        <dbReference type="ARBA" id="ARBA00023136"/>
    </source>
</evidence>
<evidence type="ECO:0000256" key="3">
    <source>
        <dbReference type="ARBA" id="ARBA00022729"/>
    </source>
</evidence>
<keyword evidence="5" id="KW-0998">Cell outer membrane</keyword>
<dbReference type="InterPro" id="IPR050810">
    <property type="entry name" value="Bact_Secretion_Sys_Channel"/>
</dbReference>
<evidence type="ECO:0000256" key="2">
    <source>
        <dbReference type="ARBA" id="ARBA00022448"/>
    </source>
</evidence>
<evidence type="ECO:0000313" key="10">
    <source>
        <dbReference type="Proteomes" id="UP000622638"/>
    </source>
</evidence>
<dbReference type="Gene3D" id="3.30.1370.130">
    <property type="match status" value="1"/>
</dbReference>
<gene>
    <name evidence="9" type="ORF">GCM10011572_13190</name>
</gene>
<reference evidence="10" key="1">
    <citation type="journal article" date="2019" name="Int. J. Syst. Evol. Microbiol.">
        <title>The Global Catalogue of Microorganisms (GCM) 10K type strain sequencing project: providing services to taxonomists for standard genome sequencing and annotation.</title>
        <authorList>
            <consortium name="The Broad Institute Genomics Platform"/>
            <consortium name="The Broad Institute Genome Sequencing Center for Infectious Disease"/>
            <person name="Wu L."/>
            <person name="Ma J."/>
        </authorList>
    </citation>
    <scope>NUCLEOTIDE SEQUENCE [LARGE SCALE GENOMIC DNA]</scope>
    <source>
        <strain evidence="10">CGMCC 1.15931</strain>
    </source>
</reference>